<dbReference type="SUPFAM" id="SSF56784">
    <property type="entry name" value="HAD-like"/>
    <property type="match status" value="1"/>
</dbReference>
<name>W6AM44_9MOLU</name>
<dbReference type="EMBL" id="CP006720">
    <property type="protein sequence ID" value="AHI58383.1"/>
    <property type="molecule type" value="Genomic_DNA"/>
</dbReference>
<gene>
    <name evidence="1" type="ORF">P344_05305</name>
</gene>
<keyword evidence="2" id="KW-1185">Reference proteome</keyword>
<dbReference type="AlphaFoldDB" id="W6AM44"/>
<reference evidence="1 2" key="1">
    <citation type="submission" date="2013-09" db="EMBL/GenBank/DDBJ databases">
        <title>Complete genome sequence of Spiroplasma mirum suckling mouse cataract agent.</title>
        <authorList>
            <person name="Landry C.A."/>
            <person name="Bastian F.O."/>
            <person name="Thune R.L."/>
        </authorList>
    </citation>
    <scope>NUCLEOTIDE SEQUENCE [LARGE SCALE GENOMIC DNA]</scope>
    <source>
        <strain evidence="1 2">SMCA</strain>
    </source>
</reference>
<dbReference type="PATRIC" id="fig|838561.3.peg.1020"/>
<organism evidence="1 2">
    <name type="scientific">Spiroplasma mirum ATCC 29335</name>
    <dbReference type="NCBI Taxonomy" id="838561"/>
    <lineage>
        <taxon>Bacteria</taxon>
        <taxon>Bacillati</taxon>
        <taxon>Mycoplasmatota</taxon>
        <taxon>Mollicutes</taxon>
        <taxon>Entomoplasmatales</taxon>
        <taxon>Spiroplasmataceae</taxon>
        <taxon>Spiroplasma</taxon>
    </lineage>
</organism>
<dbReference type="eggNOG" id="COG0561">
    <property type="taxonomic scope" value="Bacteria"/>
</dbReference>
<sequence>MANIKLITLDMEGTACVFQKGVAEGNIQPIISDQEKGVKVIFATGRPVIISLPKAYKVKMDQYNEYFIGFNEGCIYDIANQKIEHTQTINNEHLFTTII</sequence>
<dbReference type="STRING" id="838561.P344_05305"/>
<dbReference type="Proteomes" id="UP000019260">
    <property type="component" value="Chromosome"/>
</dbReference>
<dbReference type="KEGG" id="smia:P344_05305"/>
<evidence type="ECO:0000313" key="1">
    <source>
        <dbReference type="EMBL" id="AHI58383.1"/>
    </source>
</evidence>
<dbReference type="HOGENOM" id="CLU_2318696_0_0_14"/>
<dbReference type="InterPro" id="IPR036412">
    <property type="entry name" value="HAD-like_sf"/>
</dbReference>
<dbReference type="Gene3D" id="3.40.50.1000">
    <property type="entry name" value="HAD superfamily/HAD-like"/>
    <property type="match status" value="1"/>
</dbReference>
<dbReference type="InterPro" id="IPR023214">
    <property type="entry name" value="HAD_sf"/>
</dbReference>
<protein>
    <submittedName>
        <fullName evidence="1">Uncharacterized protein</fullName>
    </submittedName>
</protein>
<dbReference type="RefSeq" id="WP_025317636.1">
    <property type="nucleotide sequence ID" value="NZ_CP002082.1"/>
</dbReference>
<proteinExistence type="predicted"/>
<dbReference type="Pfam" id="PF08282">
    <property type="entry name" value="Hydrolase_3"/>
    <property type="match status" value="1"/>
</dbReference>
<accession>W6AM44</accession>
<evidence type="ECO:0000313" key="2">
    <source>
        <dbReference type="Proteomes" id="UP000019260"/>
    </source>
</evidence>